<sequence length="216" mass="23977">MSVNPGPVSVQEVLYKARLFFSGFFLALISILGLIFSSPLFLIQDRPFPKSDALILEAKETIPQDVLKNAADGFKKGYAGILIVLYSPATTHSNLGVIQDLTSEIQHSLVSLGVDESKILIYKLEPYPTGAKNFSKSLLKICLDRQLKNILILSKRFESSFNQRLYESVLGPAGLKVHVVPLSDKIGIGNWFLSEEGFEIVFLNLARTFYQILPGK</sequence>
<dbReference type="AlphaFoldDB" id="A0A0E2B1D5"/>
<dbReference type="Proteomes" id="UP000006253">
    <property type="component" value="Unassembled WGS sequence"/>
</dbReference>
<feature type="transmembrane region" description="Helical" evidence="1">
    <location>
        <begin position="20"/>
        <end position="43"/>
    </location>
</feature>
<keyword evidence="1" id="KW-1133">Transmembrane helix</keyword>
<name>A0A0E2B1D5_9LEPT</name>
<keyword evidence="1" id="KW-0812">Transmembrane</keyword>
<keyword evidence="1" id="KW-0472">Membrane</keyword>
<protein>
    <recommendedName>
        <fullName evidence="4">DUF218 domain-containing protein</fullName>
    </recommendedName>
</protein>
<accession>A0A0E2B1D5</accession>
<reference evidence="2 3" key="1">
    <citation type="submission" date="2012-10" db="EMBL/GenBank/DDBJ databases">
        <authorList>
            <person name="Harkins D.M."/>
            <person name="Durkin A.S."/>
            <person name="Brinkac L.M."/>
            <person name="Selengut J.D."/>
            <person name="Sanka R."/>
            <person name="DePew J."/>
            <person name="Purushe J."/>
            <person name="Peacock S.J."/>
            <person name="Thaipadungpanit J."/>
            <person name="Wuthiekanun V.W."/>
            <person name="Day N.P."/>
            <person name="Vinetz J.M."/>
            <person name="Sutton G.G."/>
            <person name="Nelson W.C."/>
            <person name="Fouts D.E."/>
        </authorList>
    </citation>
    <scope>NUCLEOTIDE SEQUENCE [LARGE SCALE GENOMIC DNA]</scope>
    <source>
        <strain evidence="2 3">H1</strain>
    </source>
</reference>
<dbReference type="EMBL" id="AHMY02000051">
    <property type="protein sequence ID" value="EKO15059.1"/>
    <property type="molecule type" value="Genomic_DNA"/>
</dbReference>
<proteinExistence type="predicted"/>
<evidence type="ECO:0000313" key="2">
    <source>
        <dbReference type="EMBL" id="EKO15059.1"/>
    </source>
</evidence>
<evidence type="ECO:0008006" key="4">
    <source>
        <dbReference type="Google" id="ProtNLM"/>
    </source>
</evidence>
<comment type="caution">
    <text evidence="2">The sequence shown here is derived from an EMBL/GenBank/DDBJ whole genome shotgun (WGS) entry which is preliminary data.</text>
</comment>
<evidence type="ECO:0000313" key="3">
    <source>
        <dbReference type="Proteomes" id="UP000006253"/>
    </source>
</evidence>
<organism evidence="2 3">
    <name type="scientific">Leptospira kirschneri str. H1</name>
    <dbReference type="NCBI Taxonomy" id="1049966"/>
    <lineage>
        <taxon>Bacteria</taxon>
        <taxon>Pseudomonadati</taxon>
        <taxon>Spirochaetota</taxon>
        <taxon>Spirochaetia</taxon>
        <taxon>Leptospirales</taxon>
        <taxon>Leptospiraceae</taxon>
        <taxon>Leptospira</taxon>
    </lineage>
</organism>
<evidence type="ECO:0000256" key="1">
    <source>
        <dbReference type="SAM" id="Phobius"/>
    </source>
</evidence>
<gene>
    <name evidence="2" type="ORF">LEP1GSC081_1518</name>
</gene>